<keyword evidence="3" id="KW-0808">Transferase</keyword>
<dbReference type="EMBL" id="JAWXYG010000002">
    <property type="protein sequence ID" value="KAK4281999.1"/>
    <property type="molecule type" value="Genomic_DNA"/>
</dbReference>
<protein>
    <recommendedName>
        <fullName evidence="2">1-phosphatidylinositol 4-kinase</fullName>
        <ecNumber evidence="2">2.7.1.67</ecNumber>
    </recommendedName>
</protein>
<evidence type="ECO:0000313" key="7">
    <source>
        <dbReference type="EMBL" id="KAK4281999.1"/>
    </source>
</evidence>
<evidence type="ECO:0000256" key="5">
    <source>
        <dbReference type="ARBA" id="ARBA00022777"/>
    </source>
</evidence>
<keyword evidence="5" id="KW-0418">Kinase</keyword>
<reference evidence="7" key="1">
    <citation type="submission" date="2023-10" db="EMBL/GenBank/DDBJ databases">
        <title>Chromosome-level genome of the transformable northern wattle, Acacia crassicarpa.</title>
        <authorList>
            <person name="Massaro I."/>
            <person name="Sinha N.R."/>
            <person name="Poethig S."/>
            <person name="Leichty A.R."/>
        </authorList>
    </citation>
    <scope>NUCLEOTIDE SEQUENCE</scope>
    <source>
        <strain evidence="7">Acra3RX</strain>
        <tissue evidence="7">Leaf</tissue>
    </source>
</reference>
<comment type="similarity">
    <text evidence="1">Belongs to the PI3/PI4-kinase family. Type II PI4K subfamily.</text>
</comment>
<dbReference type="PANTHER" id="PTHR45800:SF21">
    <property type="entry name" value="PHOSPHATIDYLINOSITOL 4-KINASE GAMMA 8"/>
    <property type="match status" value="1"/>
</dbReference>
<dbReference type="GO" id="GO:0004430">
    <property type="term" value="F:1-phosphatidylinositol 4-kinase activity"/>
    <property type="evidence" value="ECO:0007669"/>
    <property type="project" value="UniProtKB-EC"/>
</dbReference>
<name>A0AAE1N3K4_9FABA</name>
<accession>A0AAE1N3K4</accession>
<evidence type="ECO:0000256" key="3">
    <source>
        <dbReference type="ARBA" id="ARBA00022679"/>
    </source>
</evidence>
<comment type="caution">
    <text evidence="7">The sequence shown here is derived from an EMBL/GenBank/DDBJ whole genome shotgun (WGS) entry which is preliminary data.</text>
</comment>
<dbReference type="PANTHER" id="PTHR45800">
    <property type="entry name" value="PHOSPHATIDYLINOSITOL 4-KINASE GAMMA"/>
    <property type="match status" value="1"/>
</dbReference>
<evidence type="ECO:0000256" key="2">
    <source>
        <dbReference type="ARBA" id="ARBA00012169"/>
    </source>
</evidence>
<dbReference type="InterPro" id="IPR044571">
    <property type="entry name" value="P4KG1-8"/>
</dbReference>
<dbReference type="Proteomes" id="UP001293593">
    <property type="component" value="Unassembled WGS sequence"/>
</dbReference>
<dbReference type="EC" id="2.7.1.67" evidence="2"/>
<keyword evidence="6" id="KW-0067">ATP-binding</keyword>
<evidence type="ECO:0000313" key="8">
    <source>
        <dbReference type="Proteomes" id="UP001293593"/>
    </source>
</evidence>
<evidence type="ECO:0000256" key="4">
    <source>
        <dbReference type="ARBA" id="ARBA00022741"/>
    </source>
</evidence>
<sequence length="153" mass="16347">MAVAIDQHHVFKPFGLSLGCMFQPCGPHDHKILELSQTSHTFKPTFKADNIHRSSSTPCLLLTNSTEEELGFNPRVVMVGGRGAPSHALVVEVAIAMASGVFPQPLSQGVGGAYLVRSRNGDGIAVAKPADEEPLAFNNPKGLAKIDVACFRR</sequence>
<evidence type="ECO:0000256" key="6">
    <source>
        <dbReference type="ARBA" id="ARBA00022840"/>
    </source>
</evidence>
<organism evidence="7 8">
    <name type="scientific">Acacia crassicarpa</name>
    <name type="common">northern wattle</name>
    <dbReference type="NCBI Taxonomy" id="499986"/>
    <lineage>
        <taxon>Eukaryota</taxon>
        <taxon>Viridiplantae</taxon>
        <taxon>Streptophyta</taxon>
        <taxon>Embryophyta</taxon>
        <taxon>Tracheophyta</taxon>
        <taxon>Spermatophyta</taxon>
        <taxon>Magnoliopsida</taxon>
        <taxon>eudicotyledons</taxon>
        <taxon>Gunneridae</taxon>
        <taxon>Pentapetalae</taxon>
        <taxon>rosids</taxon>
        <taxon>fabids</taxon>
        <taxon>Fabales</taxon>
        <taxon>Fabaceae</taxon>
        <taxon>Caesalpinioideae</taxon>
        <taxon>mimosoid clade</taxon>
        <taxon>Acacieae</taxon>
        <taxon>Acacia</taxon>
    </lineage>
</organism>
<dbReference type="AlphaFoldDB" id="A0AAE1N3K4"/>
<gene>
    <name evidence="7" type="ORF">QN277_013431</name>
</gene>
<keyword evidence="4" id="KW-0547">Nucleotide-binding</keyword>
<dbReference type="GO" id="GO:0005524">
    <property type="term" value="F:ATP binding"/>
    <property type="evidence" value="ECO:0007669"/>
    <property type="project" value="UniProtKB-KW"/>
</dbReference>
<evidence type="ECO:0000256" key="1">
    <source>
        <dbReference type="ARBA" id="ARBA00008941"/>
    </source>
</evidence>
<proteinExistence type="inferred from homology"/>
<keyword evidence="8" id="KW-1185">Reference proteome</keyword>